<protein>
    <recommendedName>
        <fullName evidence="4">DUF4233 domain-containing protein</fullName>
    </recommendedName>
</protein>
<name>A0A542SSJ9_9MICO</name>
<keyword evidence="3" id="KW-1185">Reference proteome</keyword>
<evidence type="ECO:0000313" key="2">
    <source>
        <dbReference type="EMBL" id="TQK77247.1"/>
    </source>
</evidence>
<feature type="transmembrane region" description="Helical" evidence="1">
    <location>
        <begin position="83"/>
        <end position="104"/>
    </location>
</feature>
<evidence type="ECO:0008006" key="4">
    <source>
        <dbReference type="Google" id="ProtNLM"/>
    </source>
</evidence>
<feature type="transmembrane region" description="Helical" evidence="1">
    <location>
        <begin position="21"/>
        <end position="39"/>
    </location>
</feature>
<keyword evidence="1" id="KW-1133">Transmembrane helix</keyword>
<organism evidence="2 3">
    <name type="scientific">Rarobacter incanus</name>
    <dbReference type="NCBI Taxonomy" id="153494"/>
    <lineage>
        <taxon>Bacteria</taxon>
        <taxon>Bacillati</taxon>
        <taxon>Actinomycetota</taxon>
        <taxon>Actinomycetes</taxon>
        <taxon>Micrococcales</taxon>
        <taxon>Rarobacteraceae</taxon>
        <taxon>Rarobacter</taxon>
    </lineage>
</organism>
<sequence length="155" mass="16879">MTGGKTETTAQRSTLLRRMTAIVVLLEAVIGFAGIWIVGSFGHAMAEFDGRSTSVVPDVVAMSAMLVWFAFGLILWRNRSGAVAHFAVALALAAAHTLFAFAMLLSGSTIAFAIFWCMTIPVVAVAWNQRPRNQKRGLANFRLDLRRGALNDRSH</sequence>
<feature type="transmembrane region" description="Helical" evidence="1">
    <location>
        <begin position="59"/>
        <end position="76"/>
    </location>
</feature>
<evidence type="ECO:0000313" key="3">
    <source>
        <dbReference type="Proteomes" id="UP000316181"/>
    </source>
</evidence>
<dbReference type="AlphaFoldDB" id="A0A542SSJ9"/>
<accession>A0A542SSJ9</accession>
<keyword evidence="1" id="KW-0472">Membrane</keyword>
<dbReference type="Proteomes" id="UP000316181">
    <property type="component" value="Unassembled WGS sequence"/>
</dbReference>
<reference evidence="2 3" key="1">
    <citation type="submission" date="2019-06" db="EMBL/GenBank/DDBJ databases">
        <title>Sequencing the genomes of 1000 actinobacteria strains.</title>
        <authorList>
            <person name="Klenk H.-P."/>
        </authorList>
    </citation>
    <scope>NUCLEOTIDE SEQUENCE [LARGE SCALE GENOMIC DNA]</scope>
    <source>
        <strain evidence="2 3">DSM 10596</strain>
    </source>
</reference>
<feature type="transmembrane region" description="Helical" evidence="1">
    <location>
        <begin position="110"/>
        <end position="127"/>
    </location>
</feature>
<keyword evidence="1" id="KW-0812">Transmembrane</keyword>
<dbReference type="RefSeq" id="WP_142113089.1">
    <property type="nucleotide sequence ID" value="NZ_BAAATB010000006.1"/>
</dbReference>
<evidence type="ECO:0000256" key="1">
    <source>
        <dbReference type="SAM" id="Phobius"/>
    </source>
</evidence>
<proteinExistence type="predicted"/>
<dbReference type="EMBL" id="VFNV01000001">
    <property type="protein sequence ID" value="TQK77247.1"/>
    <property type="molecule type" value="Genomic_DNA"/>
</dbReference>
<gene>
    <name evidence="2" type="ORF">FB389_1965</name>
</gene>
<comment type="caution">
    <text evidence="2">The sequence shown here is derived from an EMBL/GenBank/DDBJ whole genome shotgun (WGS) entry which is preliminary data.</text>
</comment>